<keyword evidence="12" id="KW-0969">Cilium</keyword>
<sequence length="331" mass="37708">MTEVLSQGEIDALLNALKTGELDVMEISDEKEEKKVRPYDFKIPNKFAKDQFRTLQMIHDNFSRLLQTYLSGYLRSLVQIEVVSVDQLTYYEFSNSMPNPSTLGIVDFLPLSGSILMEISPSVTFAMIERILGGTGQAYEKNRVFTEIELTLMEKIINQILNLYKEPWKNVSEIKPKLKKIETNTQFAQVMSPNETIALITLNVKIGAVEGAMHICIPHIVIEPIIEKLSTKFWFSGVTKDISVNEIHNLERRIENTFLPLNVVLGKSFLNVKDVLNLQIGDVILLDKSSNEELEVFVGNRLKYYCYPGLKKNKVAVKITRIEKKGDEADE</sequence>
<evidence type="ECO:0000256" key="1">
    <source>
        <dbReference type="ARBA" id="ARBA00004117"/>
    </source>
</evidence>
<evidence type="ECO:0000259" key="11">
    <source>
        <dbReference type="Pfam" id="PF01052"/>
    </source>
</evidence>
<dbReference type="Gene3D" id="3.40.1550.10">
    <property type="entry name" value="CheC-like"/>
    <property type="match status" value="1"/>
</dbReference>
<protein>
    <recommendedName>
        <fullName evidence="4 10">Flagellar motor switch protein FliM</fullName>
    </recommendedName>
</protein>
<keyword evidence="6" id="KW-0145">Chemotaxis</keyword>
<comment type="caution">
    <text evidence="12">The sequence shown here is derived from an EMBL/GenBank/DDBJ whole genome shotgun (WGS) entry which is preliminary data.</text>
</comment>
<evidence type="ECO:0000256" key="10">
    <source>
        <dbReference type="NCBIfam" id="TIGR01397"/>
    </source>
</evidence>
<dbReference type="InterPro" id="IPR001543">
    <property type="entry name" value="FliN-like_C"/>
</dbReference>
<comment type="similarity">
    <text evidence="3">Belongs to the FliM family.</text>
</comment>
<keyword evidence="12" id="KW-0966">Cell projection</keyword>
<dbReference type="PIRSF" id="PIRSF002888">
    <property type="entry name" value="FliM"/>
    <property type="match status" value="1"/>
</dbReference>
<dbReference type="NCBIfam" id="TIGR01397">
    <property type="entry name" value="fliM_switch"/>
    <property type="match status" value="1"/>
</dbReference>
<evidence type="ECO:0000256" key="2">
    <source>
        <dbReference type="ARBA" id="ARBA00004202"/>
    </source>
</evidence>
<evidence type="ECO:0000256" key="4">
    <source>
        <dbReference type="ARBA" id="ARBA00021898"/>
    </source>
</evidence>
<keyword evidence="12" id="KW-0282">Flagellum</keyword>
<keyword evidence="9" id="KW-0975">Bacterial flagellum</keyword>
<evidence type="ECO:0000256" key="3">
    <source>
        <dbReference type="ARBA" id="ARBA00011049"/>
    </source>
</evidence>
<accession>A0ABT1N9R7</accession>
<gene>
    <name evidence="12" type="primary">fliM</name>
    <name evidence="12" type="ORF">LJD61_00295</name>
</gene>
<organism evidence="12 13">
    <name type="scientific">Lutispora saccharofermentans</name>
    <dbReference type="NCBI Taxonomy" id="3024236"/>
    <lineage>
        <taxon>Bacteria</taxon>
        <taxon>Bacillati</taxon>
        <taxon>Bacillota</taxon>
        <taxon>Clostridia</taxon>
        <taxon>Lutisporales</taxon>
        <taxon>Lutisporaceae</taxon>
        <taxon>Lutispora</taxon>
    </lineage>
</organism>
<keyword evidence="5" id="KW-1003">Cell membrane</keyword>
<dbReference type="PANTHER" id="PTHR30034">
    <property type="entry name" value="FLAGELLAR MOTOR SWITCH PROTEIN FLIM"/>
    <property type="match status" value="1"/>
</dbReference>
<evidence type="ECO:0000256" key="6">
    <source>
        <dbReference type="ARBA" id="ARBA00022500"/>
    </source>
</evidence>
<keyword evidence="8" id="KW-0472">Membrane</keyword>
<dbReference type="SUPFAM" id="SSF101801">
    <property type="entry name" value="Surface presentation of antigens (SPOA)"/>
    <property type="match status" value="1"/>
</dbReference>
<dbReference type="SUPFAM" id="SSF103039">
    <property type="entry name" value="CheC-like"/>
    <property type="match status" value="1"/>
</dbReference>
<dbReference type="CDD" id="cd17908">
    <property type="entry name" value="FliM"/>
    <property type="match status" value="1"/>
</dbReference>
<evidence type="ECO:0000313" key="12">
    <source>
        <dbReference type="EMBL" id="MCQ1527990.1"/>
    </source>
</evidence>
<evidence type="ECO:0000256" key="5">
    <source>
        <dbReference type="ARBA" id="ARBA00022475"/>
    </source>
</evidence>
<dbReference type="Gene3D" id="2.30.330.10">
    <property type="entry name" value="SpoA-like"/>
    <property type="match status" value="1"/>
</dbReference>
<reference evidence="12 13" key="1">
    <citation type="submission" date="2021-10" db="EMBL/GenBank/DDBJ databases">
        <title>Lutispora strain m25 sp. nov., a thermophilic, non-spore-forming bacterium isolated from a lab-scale methanogenic bioreactor digesting anaerobic sludge.</title>
        <authorList>
            <person name="El Houari A."/>
            <person name="Mcdonald J."/>
        </authorList>
    </citation>
    <scope>NUCLEOTIDE SEQUENCE [LARGE SCALE GENOMIC DNA]</scope>
    <source>
        <strain evidence="13">m25</strain>
    </source>
</reference>
<dbReference type="InterPro" id="IPR036429">
    <property type="entry name" value="SpoA-like_sf"/>
</dbReference>
<evidence type="ECO:0000256" key="7">
    <source>
        <dbReference type="ARBA" id="ARBA00022779"/>
    </source>
</evidence>
<proteinExistence type="inferred from homology"/>
<dbReference type="PANTHER" id="PTHR30034:SF6">
    <property type="entry name" value="YOP PROTEINS TRANSLOCATION PROTEIN Q"/>
    <property type="match status" value="1"/>
</dbReference>
<dbReference type="EMBL" id="JAJEKE010000001">
    <property type="protein sequence ID" value="MCQ1527990.1"/>
    <property type="molecule type" value="Genomic_DNA"/>
</dbReference>
<dbReference type="PRINTS" id="PR00955">
    <property type="entry name" value="FLGMOTORFLIM"/>
</dbReference>
<dbReference type="Pfam" id="PF02154">
    <property type="entry name" value="FliM"/>
    <property type="match status" value="1"/>
</dbReference>
<dbReference type="InterPro" id="IPR001689">
    <property type="entry name" value="Flag_FliM"/>
</dbReference>
<dbReference type="Pfam" id="PF01052">
    <property type="entry name" value="FliMN_C"/>
    <property type="match status" value="1"/>
</dbReference>
<keyword evidence="13" id="KW-1185">Reference proteome</keyword>
<name>A0ABT1N9R7_9FIRM</name>
<evidence type="ECO:0000256" key="8">
    <source>
        <dbReference type="ARBA" id="ARBA00023136"/>
    </source>
</evidence>
<keyword evidence="7" id="KW-0283">Flagellar rotation</keyword>
<comment type="subcellular location">
    <subcellularLocation>
        <location evidence="1">Bacterial flagellum basal body</location>
    </subcellularLocation>
    <subcellularLocation>
        <location evidence="2">Cell membrane</location>
        <topology evidence="2">Peripheral membrane protein</topology>
    </subcellularLocation>
</comment>
<feature type="domain" description="Flagellar motor switch protein FliN-like C-terminal" evidence="11">
    <location>
        <begin position="253"/>
        <end position="322"/>
    </location>
</feature>
<evidence type="ECO:0000256" key="9">
    <source>
        <dbReference type="ARBA" id="ARBA00023143"/>
    </source>
</evidence>
<evidence type="ECO:0000313" key="13">
    <source>
        <dbReference type="Proteomes" id="UP001651880"/>
    </source>
</evidence>
<dbReference type="InterPro" id="IPR028976">
    <property type="entry name" value="CheC-like_sf"/>
</dbReference>
<dbReference type="Proteomes" id="UP001651880">
    <property type="component" value="Unassembled WGS sequence"/>
</dbReference>
<dbReference type="RefSeq" id="WP_255225505.1">
    <property type="nucleotide sequence ID" value="NZ_JAJEKE010000001.1"/>
</dbReference>